<protein>
    <submittedName>
        <fullName evidence="3">MFS transporter</fullName>
    </submittedName>
</protein>
<dbReference type="Gene3D" id="1.20.1250.20">
    <property type="entry name" value="MFS general substrate transporter like domains"/>
    <property type="match status" value="1"/>
</dbReference>
<evidence type="ECO:0000313" key="3">
    <source>
        <dbReference type="EMBL" id="WNH08658.1"/>
    </source>
</evidence>
<organism evidence="3 4">
    <name type="scientific">Thalassobellus suaedae</name>
    <dbReference type="NCBI Taxonomy" id="3074124"/>
    <lineage>
        <taxon>Bacteria</taxon>
        <taxon>Pseudomonadati</taxon>
        <taxon>Bacteroidota</taxon>
        <taxon>Flavobacteriia</taxon>
        <taxon>Flavobacteriales</taxon>
        <taxon>Flavobacteriaceae</taxon>
        <taxon>Thalassobellus</taxon>
    </lineage>
</organism>
<dbReference type="SUPFAM" id="SSF103473">
    <property type="entry name" value="MFS general substrate transporter"/>
    <property type="match status" value="1"/>
</dbReference>
<name>A0ABY9XS14_9FLAO</name>
<feature type="transmembrane region" description="Helical" evidence="2">
    <location>
        <begin position="21"/>
        <end position="46"/>
    </location>
</feature>
<evidence type="ECO:0000313" key="4">
    <source>
        <dbReference type="Proteomes" id="UP001302806"/>
    </source>
</evidence>
<sequence length="106" mass="11966">MSNIKTVSRNKVPLGQKSAFGAGHFILNILPGTLGVFIQFFLLTAWGVDPLWAGLLGGLPRIFDSLTDPIMGFISDNTTSKWGRRSTLYFYWCHCKWYTFLFNVAN</sequence>
<gene>
    <name evidence="3" type="ORF">RHP51_16420</name>
</gene>
<proteinExistence type="inferred from homology"/>
<keyword evidence="2" id="KW-0472">Membrane</keyword>
<dbReference type="PANTHER" id="PTHR11328:SF24">
    <property type="entry name" value="MAJOR FACILITATOR SUPERFAMILY (MFS) PROFILE DOMAIN-CONTAINING PROTEIN"/>
    <property type="match status" value="1"/>
</dbReference>
<evidence type="ECO:0000256" key="1">
    <source>
        <dbReference type="ARBA" id="ARBA00009617"/>
    </source>
</evidence>
<accession>A0ABY9XS14</accession>
<dbReference type="InterPro" id="IPR039672">
    <property type="entry name" value="MFS_2"/>
</dbReference>
<dbReference type="Pfam" id="PF13347">
    <property type="entry name" value="MFS_2"/>
    <property type="match status" value="1"/>
</dbReference>
<dbReference type="InterPro" id="IPR036259">
    <property type="entry name" value="MFS_trans_sf"/>
</dbReference>
<dbReference type="EMBL" id="CP134537">
    <property type="protein sequence ID" value="WNH08658.1"/>
    <property type="molecule type" value="Genomic_DNA"/>
</dbReference>
<keyword evidence="2" id="KW-0812">Transmembrane</keyword>
<keyword evidence="2" id="KW-1133">Transmembrane helix</keyword>
<dbReference type="PANTHER" id="PTHR11328">
    <property type="entry name" value="MAJOR FACILITATOR SUPERFAMILY DOMAIN-CONTAINING PROTEIN"/>
    <property type="match status" value="1"/>
</dbReference>
<dbReference type="Proteomes" id="UP001302806">
    <property type="component" value="Chromosome"/>
</dbReference>
<dbReference type="RefSeq" id="WP_415865284.1">
    <property type="nucleotide sequence ID" value="NZ_CP134537.1"/>
</dbReference>
<comment type="similarity">
    <text evidence="1">Belongs to the sodium:galactoside symporter (TC 2.A.2) family.</text>
</comment>
<reference evidence="3 4" key="1">
    <citation type="submission" date="2023-09" db="EMBL/GenBank/DDBJ databases">
        <title>Thalassobella suaedae gen. nov., sp. nov., a marine bacterium of the family Flavobacteriaceae isolated from a halophyte Suaeda japonica.</title>
        <authorList>
            <person name="Lee S.Y."/>
            <person name="Hwang C.Y."/>
        </authorList>
    </citation>
    <scope>NUCLEOTIDE SEQUENCE [LARGE SCALE GENOMIC DNA]</scope>
    <source>
        <strain evidence="3 4">HL-DH14</strain>
    </source>
</reference>
<evidence type="ECO:0000256" key="2">
    <source>
        <dbReference type="SAM" id="Phobius"/>
    </source>
</evidence>